<comment type="caution">
    <text evidence="1">The sequence shown here is derived from an EMBL/GenBank/DDBJ whole genome shotgun (WGS) entry which is preliminary data.</text>
</comment>
<dbReference type="AlphaFoldDB" id="A0A497EWW9"/>
<dbReference type="Proteomes" id="UP000272051">
    <property type="component" value="Unassembled WGS sequence"/>
</dbReference>
<dbReference type="GO" id="GO:0000287">
    <property type="term" value="F:magnesium ion binding"/>
    <property type="evidence" value="ECO:0007669"/>
    <property type="project" value="TreeGrafter"/>
</dbReference>
<feature type="non-terminal residue" evidence="1">
    <location>
        <position position="1"/>
    </location>
</feature>
<dbReference type="GO" id="GO:0016791">
    <property type="term" value="F:phosphatase activity"/>
    <property type="evidence" value="ECO:0007669"/>
    <property type="project" value="TreeGrafter"/>
</dbReference>
<proteinExistence type="predicted"/>
<evidence type="ECO:0000313" key="1">
    <source>
        <dbReference type="EMBL" id="RLE51873.1"/>
    </source>
</evidence>
<dbReference type="InterPro" id="IPR036412">
    <property type="entry name" value="HAD-like_sf"/>
</dbReference>
<dbReference type="PANTHER" id="PTHR10000:SF8">
    <property type="entry name" value="HAD SUPERFAMILY HYDROLASE-LIKE, TYPE 3"/>
    <property type="match status" value="1"/>
</dbReference>
<evidence type="ECO:0000313" key="2">
    <source>
        <dbReference type="Proteomes" id="UP000272051"/>
    </source>
</evidence>
<gene>
    <name evidence="1" type="ORF">DRJ33_04975</name>
</gene>
<organism evidence="1 2">
    <name type="scientific">Thermoproteota archaeon</name>
    <dbReference type="NCBI Taxonomy" id="2056631"/>
    <lineage>
        <taxon>Archaea</taxon>
        <taxon>Thermoproteota</taxon>
    </lineage>
</organism>
<protein>
    <submittedName>
        <fullName evidence="1">Phosphoglycolate phosphatase</fullName>
    </submittedName>
</protein>
<dbReference type="InterPro" id="IPR023214">
    <property type="entry name" value="HAD_sf"/>
</dbReference>
<dbReference type="SUPFAM" id="SSF56784">
    <property type="entry name" value="HAD-like"/>
    <property type="match status" value="1"/>
</dbReference>
<reference evidence="1 2" key="1">
    <citation type="submission" date="2018-06" db="EMBL/GenBank/DDBJ databases">
        <title>Extensive metabolic versatility and redundancy in microbially diverse, dynamic hydrothermal sediments.</title>
        <authorList>
            <person name="Dombrowski N."/>
            <person name="Teske A."/>
            <person name="Baker B.J."/>
        </authorList>
    </citation>
    <scope>NUCLEOTIDE SEQUENCE [LARGE SCALE GENOMIC DNA]</scope>
    <source>
        <strain evidence="1">B34_G17</strain>
    </source>
</reference>
<sequence length="58" mass="6248">KLACIGDGENDLSLFKVAGFKVAVANAVEQLKKQADYVCSLPDGEGIAEFVRKFISPF</sequence>
<accession>A0A497EWW9</accession>
<dbReference type="EMBL" id="QMQX01000080">
    <property type="protein sequence ID" value="RLE51873.1"/>
    <property type="molecule type" value="Genomic_DNA"/>
</dbReference>
<dbReference type="Pfam" id="PF08282">
    <property type="entry name" value="Hydrolase_3"/>
    <property type="match status" value="1"/>
</dbReference>
<dbReference type="GO" id="GO:0005829">
    <property type="term" value="C:cytosol"/>
    <property type="evidence" value="ECO:0007669"/>
    <property type="project" value="TreeGrafter"/>
</dbReference>
<name>A0A497EWW9_9CREN</name>
<dbReference type="Gene3D" id="3.40.50.1000">
    <property type="entry name" value="HAD superfamily/HAD-like"/>
    <property type="match status" value="1"/>
</dbReference>
<dbReference type="PANTHER" id="PTHR10000">
    <property type="entry name" value="PHOSPHOSERINE PHOSPHATASE"/>
    <property type="match status" value="1"/>
</dbReference>